<proteinExistence type="predicted"/>
<comment type="caution">
    <text evidence="3">The sequence shown here is derived from an EMBL/GenBank/DDBJ whole genome shotgun (WGS) entry which is preliminary data.</text>
</comment>
<evidence type="ECO:0000313" key="4">
    <source>
        <dbReference type="Proteomes" id="UP001267710"/>
    </source>
</evidence>
<feature type="coiled-coil region" evidence="1">
    <location>
        <begin position="45"/>
        <end position="72"/>
    </location>
</feature>
<dbReference type="EMBL" id="JAVIZX010000001">
    <property type="protein sequence ID" value="MDR6214585.1"/>
    <property type="molecule type" value="Genomic_DNA"/>
</dbReference>
<name>A0ABU1IBH4_9BURK</name>
<evidence type="ECO:0000313" key="3">
    <source>
        <dbReference type="EMBL" id="MDR6214585.1"/>
    </source>
</evidence>
<keyword evidence="1" id="KW-0175">Coiled coil</keyword>
<organism evidence="3 4">
    <name type="scientific">Paracidovorax wautersii</name>
    <dbReference type="NCBI Taxonomy" id="1177982"/>
    <lineage>
        <taxon>Bacteria</taxon>
        <taxon>Pseudomonadati</taxon>
        <taxon>Pseudomonadota</taxon>
        <taxon>Betaproteobacteria</taxon>
        <taxon>Burkholderiales</taxon>
        <taxon>Comamonadaceae</taxon>
        <taxon>Paracidovorax</taxon>
    </lineage>
</organism>
<evidence type="ECO:0000256" key="1">
    <source>
        <dbReference type="SAM" id="Coils"/>
    </source>
</evidence>
<evidence type="ECO:0000256" key="2">
    <source>
        <dbReference type="SAM" id="SignalP"/>
    </source>
</evidence>
<dbReference type="Proteomes" id="UP001267710">
    <property type="component" value="Unassembled WGS sequence"/>
</dbReference>
<accession>A0ABU1IBH4</accession>
<keyword evidence="4" id="KW-1185">Reference proteome</keyword>
<gene>
    <name evidence="3" type="ORF">QE399_002274</name>
</gene>
<dbReference type="RefSeq" id="WP_309828845.1">
    <property type="nucleotide sequence ID" value="NZ_JAVIZX010000001.1"/>
</dbReference>
<sequence>MKQVKIQRVQVAAARIVLAVAAISASTHSGAQVIVNDTIGVGKQIAEYAEQAKRWGETLAQYQRQIAAYQQMVSTISGLSMQSLLPQQPLQRLDEERLAEQACPGAGNMVSDVLSAVTGIDLKGPVLQNSQRLCVMTTKLKVRMYNESVERANRLTVYDGQLKKFVNLINSLTGSANSNGNTQRMILDTTQTDAQLKVEMENYAANMASYQTLLKTLEDQQSILARASLRGKPSLLGGVTQAAAFAAAFR</sequence>
<protein>
    <submittedName>
        <fullName evidence="3">Type IV secretion system protein VirB5</fullName>
    </submittedName>
</protein>
<reference evidence="3 4" key="1">
    <citation type="submission" date="2023-08" db="EMBL/GenBank/DDBJ databases">
        <title>Functional and genomic diversity of the sorghum phyllosphere microbiome.</title>
        <authorList>
            <person name="Shade A."/>
        </authorList>
    </citation>
    <scope>NUCLEOTIDE SEQUENCE [LARGE SCALE GENOMIC DNA]</scope>
    <source>
        <strain evidence="3 4">SORGH_AS_0335</strain>
    </source>
</reference>
<feature type="signal peptide" evidence="2">
    <location>
        <begin position="1"/>
        <end position="31"/>
    </location>
</feature>
<feature type="chain" id="PRO_5046628494" evidence="2">
    <location>
        <begin position="32"/>
        <end position="250"/>
    </location>
</feature>
<keyword evidence="2" id="KW-0732">Signal</keyword>